<evidence type="ECO:0000313" key="1">
    <source>
        <dbReference type="EMBL" id="KLN62529.1"/>
    </source>
</evidence>
<name>A0A0H2MJ18_9PROT</name>
<sequence>MGDMQKFAILTASHRIWAVSAIHGELDLLRNIHAALETRLKRGDRVIYLGNFMGHGTKVSETLDELISFRRFFLARYQNFPRDIVYLRGSQEEMWQKLLQLQFATDPRGVLQWMLDQGVGASLQAYGFNPQEGFREATAGAMQLTRWTNKVRRAMQEKPGHYQILGQLKRAAYPDNGTTLFVNAGINPSRPLETQKDSFWWANKGFQQVKGNFGPFTRLFRGYDPEQGGPKYDEYAVTLDGGCGFGGKLIAACIGLDGQVLEVLES</sequence>
<dbReference type="OrthoDB" id="9807890at2"/>
<proteinExistence type="predicted"/>
<reference evidence="1 2" key="1">
    <citation type="submission" date="2015-03" db="EMBL/GenBank/DDBJ databases">
        <title>Genome Sequence of Kiloniella spongiae MEBiC09566, isolated from a marine sponge.</title>
        <authorList>
            <person name="Shao Z."/>
            <person name="Wang L."/>
            <person name="Li X."/>
        </authorList>
    </citation>
    <scope>NUCLEOTIDE SEQUENCE [LARGE SCALE GENOMIC DNA]</scope>
    <source>
        <strain evidence="1 2">MEBiC09566</strain>
    </source>
</reference>
<dbReference type="RefSeq" id="WP_047762651.1">
    <property type="nucleotide sequence ID" value="NZ_LAQL01000002.1"/>
</dbReference>
<gene>
    <name evidence="1" type="ORF">WH96_03350</name>
</gene>
<keyword evidence="2" id="KW-1185">Reference proteome</keyword>
<dbReference type="PATRIC" id="fig|1489064.4.peg.1605"/>
<comment type="caution">
    <text evidence="1">The sequence shown here is derived from an EMBL/GenBank/DDBJ whole genome shotgun (WGS) entry which is preliminary data.</text>
</comment>
<dbReference type="STRING" id="1489064.WH96_03350"/>
<accession>A0A0H2MJ18</accession>
<organism evidence="1 2">
    <name type="scientific">Kiloniella spongiae</name>
    <dbReference type="NCBI Taxonomy" id="1489064"/>
    <lineage>
        <taxon>Bacteria</taxon>
        <taxon>Pseudomonadati</taxon>
        <taxon>Pseudomonadota</taxon>
        <taxon>Alphaproteobacteria</taxon>
        <taxon>Rhodospirillales</taxon>
        <taxon>Kiloniellaceae</taxon>
        <taxon>Kiloniella</taxon>
    </lineage>
</organism>
<evidence type="ECO:0000313" key="2">
    <source>
        <dbReference type="Proteomes" id="UP000035444"/>
    </source>
</evidence>
<dbReference type="Gene3D" id="3.60.21.10">
    <property type="match status" value="1"/>
</dbReference>
<dbReference type="AlphaFoldDB" id="A0A0H2MJ18"/>
<dbReference type="Proteomes" id="UP000035444">
    <property type="component" value="Unassembled WGS sequence"/>
</dbReference>
<dbReference type="SUPFAM" id="SSF56300">
    <property type="entry name" value="Metallo-dependent phosphatases"/>
    <property type="match status" value="1"/>
</dbReference>
<dbReference type="EMBL" id="LAQL01000002">
    <property type="protein sequence ID" value="KLN62529.1"/>
    <property type="molecule type" value="Genomic_DNA"/>
</dbReference>
<protein>
    <recommendedName>
        <fullName evidence="3">Serine/threonine protein phosphatase</fullName>
    </recommendedName>
</protein>
<dbReference type="InterPro" id="IPR029052">
    <property type="entry name" value="Metallo-depent_PP-like"/>
</dbReference>
<evidence type="ECO:0008006" key="3">
    <source>
        <dbReference type="Google" id="ProtNLM"/>
    </source>
</evidence>